<dbReference type="RefSeq" id="WP_310857103.1">
    <property type="nucleotide sequence ID" value="NZ_JAVLSD010000017.1"/>
</dbReference>
<organism evidence="2 3">
    <name type="scientific">Rhizobium hidalgonense</name>
    <dbReference type="NCBI Taxonomy" id="1538159"/>
    <lineage>
        <taxon>Bacteria</taxon>
        <taxon>Pseudomonadati</taxon>
        <taxon>Pseudomonadota</taxon>
        <taxon>Alphaproteobacteria</taxon>
        <taxon>Hyphomicrobiales</taxon>
        <taxon>Rhizobiaceae</taxon>
        <taxon>Rhizobium/Agrobacterium group</taxon>
        <taxon>Rhizobium</taxon>
    </lineage>
</organism>
<name>A0AAJ2LPH8_9HYPH</name>
<comment type="caution">
    <text evidence="2">The sequence shown here is derived from an EMBL/GenBank/DDBJ whole genome shotgun (WGS) entry which is preliminary data.</text>
</comment>
<evidence type="ECO:0000256" key="1">
    <source>
        <dbReference type="ARBA" id="ARBA00001954"/>
    </source>
</evidence>
<dbReference type="SUPFAM" id="SSF51197">
    <property type="entry name" value="Clavaminate synthase-like"/>
    <property type="match status" value="1"/>
</dbReference>
<gene>
    <name evidence="2" type="ORF">RJJ65_24300</name>
</gene>
<reference evidence="2" key="1">
    <citation type="submission" date="2023-04" db="EMBL/GenBank/DDBJ databases">
        <title>Genomic characterization of faba bean (Vicia faba) microsymbionts in Mexican soils.</title>
        <authorList>
            <person name="Rivera Orduna F.N."/>
            <person name="Guevara-Luna J."/>
            <person name="Yan J."/>
            <person name="Arroyo-Herrera I."/>
            <person name="Li Y."/>
            <person name="Vasquez-Murrieta M.S."/>
            <person name="Wang E.T."/>
        </authorList>
    </citation>
    <scope>NUCLEOTIDE SEQUENCE</scope>
    <source>
        <strain evidence="2">CH26</strain>
    </source>
</reference>
<evidence type="ECO:0000313" key="2">
    <source>
        <dbReference type="EMBL" id="MDR9775724.1"/>
    </source>
</evidence>
<proteinExistence type="predicted"/>
<evidence type="ECO:0000313" key="3">
    <source>
        <dbReference type="Proteomes" id="UP001268610"/>
    </source>
</evidence>
<dbReference type="AlphaFoldDB" id="A0AAJ2LPH8"/>
<dbReference type="PANTHER" id="PTHR20883:SF48">
    <property type="entry name" value="ECTOINE DIOXYGENASE"/>
    <property type="match status" value="1"/>
</dbReference>
<dbReference type="InterPro" id="IPR008775">
    <property type="entry name" value="Phytyl_CoA_dOase-like"/>
</dbReference>
<accession>A0AAJ2LPH8</accession>
<dbReference type="Proteomes" id="UP001268610">
    <property type="component" value="Unassembled WGS sequence"/>
</dbReference>
<dbReference type="EMBL" id="JAVLSF010000016">
    <property type="protein sequence ID" value="MDR9775724.1"/>
    <property type="molecule type" value="Genomic_DNA"/>
</dbReference>
<keyword evidence="2" id="KW-0223">Dioxygenase</keyword>
<dbReference type="Pfam" id="PF05721">
    <property type="entry name" value="PhyH"/>
    <property type="match status" value="1"/>
</dbReference>
<dbReference type="PANTHER" id="PTHR20883">
    <property type="entry name" value="PHYTANOYL-COA DIOXYGENASE DOMAIN CONTAINING 1"/>
    <property type="match status" value="1"/>
</dbReference>
<protein>
    <submittedName>
        <fullName evidence="2">Phytanoyl-CoA dioxygenase family protein</fullName>
    </submittedName>
</protein>
<dbReference type="GO" id="GO:0016706">
    <property type="term" value="F:2-oxoglutarate-dependent dioxygenase activity"/>
    <property type="evidence" value="ECO:0007669"/>
    <property type="project" value="UniProtKB-ARBA"/>
</dbReference>
<dbReference type="GO" id="GO:0005506">
    <property type="term" value="F:iron ion binding"/>
    <property type="evidence" value="ECO:0007669"/>
    <property type="project" value="UniProtKB-ARBA"/>
</dbReference>
<dbReference type="Gene3D" id="2.60.120.620">
    <property type="entry name" value="q2cbj1_9rhob like domain"/>
    <property type="match status" value="1"/>
</dbReference>
<comment type="cofactor">
    <cofactor evidence="1">
        <name>Fe(2+)</name>
        <dbReference type="ChEBI" id="CHEBI:29033"/>
    </cofactor>
</comment>
<sequence length="274" mass="30877">MRANSVPESSYGILLRDQTNSPFEAAAEEVRNLGYAVVDSGFTSAEITEIAKAFDAARNLYIAKYGEERLSSIDELNTVRSMLTQENEIFRRIALNDNLLSTLKLIMSGKFIINQQNGIINPPGKKYNQGAWHRDLPYQHFVSSRPLAVNALYCVDDFTLENGATFVLPASHKSERFPSDSYVQKNAMQVQSKAGSYIVLDCMIFHSGGFNSTLSVRRAINHVYNIPFFKQQINLPANVCADHFTSDEREILGFNYVEPASVEDYLRKREAVKK</sequence>
<keyword evidence="2" id="KW-0560">Oxidoreductase</keyword>